<feature type="compositionally biased region" description="Low complexity" evidence="1">
    <location>
        <begin position="1"/>
        <end position="16"/>
    </location>
</feature>
<dbReference type="EMBL" id="JBFDAA010000002">
    <property type="protein sequence ID" value="KAL1139323.1"/>
    <property type="molecule type" value="Genomic_DNA"/>
</dbReference>
<evidence type="ECO:0000313" key="2">
    <source>
        <dbReference type="EMBL" id="KAL1139323.1"/>
    </source>
</evidence>
<dbReference type="Proteomes" id="UP001558652">
    <property type="component" value="Unassembled WGS sequence"/>
</dbReference>
<feature type="compositionally biased region" description="Polar residues" evidence="1">
    <location>
        <begin position="25"/>
        <end position="37"/>
    </location>
</feature>
<feature type="compositionally biased region" description="Polar residues" evidence="1">
    <location>
        <begin position="46"/>
        <end position="56"/>
    </location>
</feature>
<feature type="region of interest" description="Disordered" evidence="1">
    <location>
        <begin position="1"/>
        <end position="87"/>
    </location>
</feature>
<sequence length="181" mass="20429">MSVLHHSSMPLMSNSMMPPPHMQYPSHNNNNNTTQKQFPPPLIPVNGSNQSTNNSEVIDLSSPPQSPQRSILANGKQSQHPQDHSMQKALVSGKMVPCINAKPYVYSELLMTVNDLIEYFFPQVPISKCREVLQNVLQVSLYSGNLQQMTVLRDNNKCKTLNEVLPLIQLKDVVTYMPQMR</sequence>
<accession>A0ABD0YTK5</accession>
<protein>
    <submittedName>
        <fullName evidence="2">Uncharacterized protein</fullName>
    </submittedName>
</protein>
<keyword evidence="3" id="KW-1185">Reference proteome</keyword>
<name>A0ABD0YTK5_9HEMI</name>
<reference evidence="2 3" key="1">
    <citation type="submission" date="2024-07" db="EMBL/GenBank/DDBJ databases">
        <title>Chromosome-level genome assembly of the water stick insect Ranatra chinensis (Heteroptera: Nepidae).</title>
        <authorList>
            <person name="Liu X."/>
        </authorList>
    </citation>
    <scope>NUCLEOTIDE SEQUENCE [LARGE SCALE GENOMIC DNA]</scope>
    <source>
        <strain evidence="2">Cailab_2021Rc</strain>
        <tissue evidence="2">Muscle</tissue>
    </source>
</reference>
<feature type="compositionally biased region" description="Polar residues" evidence="1">
    <location>
        <begin position="67"/>
        <end position="80"/>
    </location>
</feature>
<proteinExistence type="predicted"/>
<dbReference type="AlphaFoldDB" id="A0ABD0YTK5"/>
<evidence type="ECO:0000313" key="3">
    <source>
        <dbReference type="Proteomes" id="UP001558652"/>
    </source>
</evidence>
<organism evidence="2 3">
    <name type="scientific">Ranatra chinensis</name>
    <dbReference type="NCBI Taxonomy" id="642074"/>
    <lineage>
        <taxon>Eukaryota</taxon>
        <taxon>Metazoa</taxon>
        <taxon>Ecdysozoa</taxon>
        <taxon>Arthropoda</taxon>
        <taxon>Hexapoda</taxon>
        <taxon>Insecta</taxon>
        <taxon>Pterygota</taxon>
        <taxon>Neoptera</taxon>
        <taxon>Paraneoptera</taxon>
        <taxon>Hemiptera</taxon>
        <taxon>Heteroptera</taxon>
        <taxon>Panheteroptera</taxon>
        <taxon>Nepomorpha</taxon>
        <taxon>Nepidae</taxon>
        <taxon>Ranatrinae</taxon>
        <taxon>Ranatra</taxon>
    </lineage>
</organism>
<evidence type="ECO:0000256" key="1">
    <source>
        <dbReference type="SAM" id="MobiDB-lite"/>
    </source>
</evidence>
<gene>
    <name evidence="2" type="ORF">AAG570_006309</name>
</gene>
<comment type="caution">
    <text evidence="2">The sequence shown here is derived from an EMBL/GenBank/DDBJ whole genome shotgun (WGS) entry which is preliminary data.</text>
</comment>